<sequence>MGYGAAGMQYGSQYHLPHRGGLVLTLGILSLLCNMFCVPGILAWIFGSGDLKKMKAGQMDPSGHGMTQAGMILGIIATCMVAAVALFYIAMIFLTILVGIAGAAAFIS</sequence>
<dbReference type="KEGG" id="mff:MFFC18_08140"/>
<name>A0A5B9PD63_9BACT</name>
<feature type="transmembrane region" description="Helical" evidence="1">
    <location>
        <begin position="20"/>
        <end position="46"/>
    </location>
</feature>
<reference evidence="2 3" key="1">
    <citation type="submission" date="2019-08" db="EMBL/GenBank/DDBJ databases">
        <title>Deep-cultivation of Planctomycetes and their phenomic and genomic characterization uncovers novel biology.</title>
        <authorList>
            <person name="Wiegand S."/>
            <person name="Jogler M."/>
            <person name="Boedeker C."/>
            <person name="Pinto D."/>
            <person name="Vollmers J."/>
            <person name="Rivas-Marin E."/>
            <person name="Kohn T."/>
            <person name="Peeters S.H."/>
            <person name="Heuer A."/>
            <person name="Rast P."/>
            <person name="Oberbeckmann S."/>
            <person name="Bunk B."/>
            <person name="Jeske O."/>
            <person name="Meyerdierks A."/>
            <person name="Storesund J.E."/>
            <person name="Kallscheuer N."/>
            <person name="Luecker S."/>
            <person name="Lage O.M."/>
            <person name="Pohl T."/>
            <person name="Merkel B.J."/>
            <person name="Hornburger P."/>
            <person name="Mueller R.-W."/>
            <person name="Bruemmer F."/>
            <person name="Labrenz M."/>
            <person name="Spormann A.M."/>
            <person name="Op den Camp H."/>
            <person name="Overmann J."/>
            <person name="Amann R."/>
            <person name="Jetten M.S.M."/>
            <person name="Mascher T."/>
            <person name="Medema M.H."/>
            <person name="Devos D.P."/>
            <person name="Kaster A.-K."/>
            <person name="Ovreas L."/>
            <person name="Rohde M."/>
            <person name="Galperin M.Y."/>
            <person name="Jogler C."/>
        </authorList>
    </citation>
    <scope>NUCLEOTIDE SEQUENCE [LARGE SCALE GENOMIC DNA]</scope>
    <source>
        <strain evidence="2 3">FC18</strain>
    </source>
</reference>
<dbReference type="Proteomes" id="UP000322214">
    <property type="component" value="Chromosome"/>
</dbReference>
<dbReference type="EMBL" id="CP042912">
    <property type="protein sequence ID" value="QEG20963.1"/>
    <property type="molecule type" value="Genomic_DNA"/>
</dbReference>
<keyword evidence="1" id="KW-1133">Transmembrane helix</keyword>
<evidence type="ECO:0008006" key="4">
    <source>
        <dbReference type="Google" id="ProtNLM"/>
    </source>
</evidence>
<gene>
    <name evidence="2" type="ORF">MFFC18_08140</name>
</gene>
<keyword evidence="1" id="KW-0472">Membrane</keyword>
<feature type="transmembrane region" description="Helical" evidence="1">
    <location>
        <begin position="74"/>
        <end position="107"/>
    </location>
</feature>
<evidence type="ECO:0000256" key="1">
    <source>
        <dbReference type="SAM" id="Phobius"/>
    </source>
</evidence>
<dbReference type="AlphaFoldDB" id="A0A5B9PD63"/>
<organism evidence="2 3">
    <name type="scientific">Mariniblastus fucicola</name>
    <dbReference type="NCBI Taxonomy" id="980251"/>
    <lineage>
        <taxon>Bacteria</taxon>
        <taxon>Pseudomonadati</taxon>
        <taxon>Planctomycetota</taxon>
        <taxon>Planctomycetia</taxon>
        <taxon>Pirellulales</taxon>
        <taxon>Pirellulaceae</taxon>
        <taxon>Mariniblastus</taxon>
    </lineage>
</organism>
<keyword evidence="3" id="KW-1185">Reference proteome</keyword>
<protein>
    <recommendedName>
        <fullName evidence="4">DUF4190 domain-containing protein</fullName>
    </recommendedName>
</protein>
<accession>A0A5B9PD63</accession>
<evidence type="ECO:0000313" key="3">
    <source>
        <dbReference type="Proteomes" id="UP000322214"/>
    </source>
</evidence>
<proteinExistence type="predicted"/>
<evidence type="ECO:0000313" key="2">
    <source>
        <dbReference type="EMBL" id="QEG20963.1"/>
    </source>
</evidence>
<keyword evidence="1" id="KW-0812">Transmembrane</keyword>